<dbReference type="OrthoDB" id="2588793at2759"/>
<dbReference type="Proteomes" id="UP000239560">
    <property type="component" value="Unassembled WGS sequence"/>
</dbReference>
<accession>A0A2T0A9F6</accession>
<keyword evidence="2" id="KW-1133">Transmembrane helix</keyword>
<feature type="compositionally biased region" description="Low complexity" evidence="1">
    <location>
        <begin position="27"/>
        <end position="40"/>
    </location>
</feature>
<name>A0A2T0A9F6_RHOTO</name>
<dbReference type="AlphaFoldDB" id="A0A2T0A9F6"/>
<evidence type="ECO:0000313" key="4">
    <source>
        <dbReference type="Proteomes" id="UP000239560"/>
    </source>
</evidence>
<feature type="transmembrane region" description="Helical" evidence="2">
    <location>
        <begin position="107"/>
        <end position="128"/>
    </location>
</feature>
<keyword evidence="2" id="KW-0472">Membrane</keyword>
<keyword evidence="2" id="KW-0812">Transmembrane</keyword>
<organism evidence="3 4">
    <name type="scientific">Rhodotorula toruloides</name>
    <name type="common">Yeast</name>
    <name type="synonym">Rhodosporidium toruloides</name>
    <dbReference type="NCBI Taxonomy" id="5286"/>
    <lineage>
        <taxon>Eukaryota</taxon>
        <taxon>Fungi</taxon>
        <taxon>Dikarya</taxon>
        <taxon>Basidiomycota</taxon>
        <taxon>Pucciniomycotina</taxon>
        <taxon>Microbotryomycetes</taxon>
        <taxon>Sporidiobolales</taxon>
        <taxon>Sporidiobolaceae</taxon>
        <taxon>Rhodotorula</taxon>
    </lineage>
</organism>
<reference evidence="3 4" key="1">
    <citation type="journal article" date="2018" name="Elife">
        <title>Functional genomics of lipid metabolism in the oleaginous yeast Rhodosporidium toruloides.</title>
        <authorList>
            <person name="Coradetti S.T."/>
            <person name="Pinel D."/>
            <person name="Geiselman G."/>
            <person name="Ito M."/>
            <person name="Mondo S."/>
            <person name="Reilly M.C."/>
            <person name="Cheng Y.F."/>
            <person name="Bauer S."/>
            <person name="Grigoriev I."/>
            <person name="Gladden J.M."/>
            <person name="Simmons B.A."/>
            <person name="Brem R."/>
            <person name="Arkin A.P."/>
            <person name="Skerker J.M."/>
        </authorList>
    </citation>
    <scope>NUCLEOTIDE SEQUENCE [LARGE SCALE GENOMIC DNA]</scope>
    <source>
        <strain evidence="3 4">NBRC 0880</strain>
    </source>
</reference>
<sequence>MPISYITTEITPVGSRSITPHLRRRSSVSASTTPSSYSSLSLSSRASYNERTGEIALPPSPPLRAWDDKSEKNALGLYSDSGFGGKGAPIAWRTAPKGRAFALPRPWYTALALTAITFTFVFLISYLVPPASTYQPTSFISRIRTSSKLACDPYSSFGTLQVDLTDADRNQWIPTDPKCQPPHFLAKLREIASHQRHHTAYSRTSVSPADFEWLQNKTVLLIGDSISREHVENFCQLMGEESEIIRPSHPWAATSAPVRGATKAQHYLERPKRLNQRGFRVVRDASRPRVCFIPRFNFLLVSAFHYGLDQEDYWRESRMPQYSSPGLFEHRLMDQIQPLIANIRAEGRPTAPDYVEVTSGMWDLARWAEQDIVAGKSTEELLSQDRLTWYRFRVGQMMDKVRAAFPNAKAKVWRTPHYPLDQVAEFDYFLDKISSRAANASRASDPPYFAHSRVQQIDRAVRSLVLPHSSVDSSSPASSRASPSASADDLDVPHPEFRLNEWGTLLKGHQAHQLDRLHGDPLPGGYVWADIMLYELWRSQQGQVAR</sequence>
<gene>
    <name evidence="3" type="ORF">AAT19DRAFT_15013</name>
</gene>
<comment type="caution">
    <text evidence="3">The sequence shown here is derived from an EMBL/GenBank/DDBJ whole genome shotgun (WGS) entry which is preliminary data.</text>
</comment>
<feature type="region of interest" description="Disordered" evidence="1">
    <location>
        <begin position="468"/>
        <end position="493"/>
    </location>
</feature>
<dbReference type="EMBL" id="LCTV02000006">
    <property type="protein sequence ID" value="PRQ74660.1"/>
    <property type="molecule type" value="Genomic_DNA"/>
</dbReference>
<evidence type="ECO:0000313" key="3">
    <source>
        <dbReference type="EMBL" id="PRQ74660.1"/>
    </source>
</evidence>
<evidence type="ECO:0000256" key="2">
    <source>
        <dbReference type="SAM" id="Phobius"/>
    </source>
</evidence>
<feature type="compositionally biased region" description="Low complexity" evidence="1">
    <location>
        <begin position="468"/>
        <end position="487"/>
    </location>
</feature>
<evidence type="ECO:0000256" key="1">
    <source>
        <dbReference type="SAM" id="MobiDB-lite"/>
    </source>
</evidence>
<protein>
    <submittedName>
        <fullName evidence="3">Proteophosphoglycan 5</fullName>
    </submittedName>
</protein>
<proteinExistence type="predicted"/>
<feature type="region of interest" description="Disordered" evidence="1">
    <location>
        <begin position="16"/>
        <end position="40"/>
    </location>
</feature>